<evidence type="ECO:0000256" key="1">
    <source>
        <dbReference type="ARBA" id="ARBA00008857"/>
    </source>
</evidence>
<dbReference type="Gene3D" id="1.10.150.130">
    <property type="match status" value="1"/>
</dbReference>
<dbReference type="InterPro" id="IPR025269">
    <property type="entry name" value="SAM-like_dom"/>
</dbReference>
<evidence type="ECO:0000313" key="6">
    <source>
        <dbReference type="Proteomes" id="UP000837932"/>
    </source>
</evidence>
<dbReference type="InterPro" id="IPR013762">
    <property type="entry name" value="Integrase-like_cat_sf"/>
</dbReference>
<dbReference type="InterPro" id="IPR011010">
    <property type="entry name" value="DNA_brk_join_enz"/>
</dbReference>
<dbReference type="PROSITE" id="PS51898">
    <property type="entry name" value="TYR_RECOMBINASE"/>
    <property type="match status" value="1"/>
</dbReference>
<accession>A0ABM9AUM9</accession>
<keyword evidence="2" id="KW-0238">DNA-binding</keyword>
<evidence type="ECO:0000259" key="4">
    <source>
        <dbReference type="PROSITE" id="PS51898"/>
    </source>
</evidence>
<evidence type="ECO:0000256" key="3">
    <source>
        <dbReference type="ARBA" id="ARBA00023172"/>
    </source>
</evidence>
<name>A0ABM9AUM9_9BACT</name>
<dbReference type="RefSeq" id="WP_238808116.1">
    <property type="nucleotide sequence ID" value="NZ_CAKLPY010000003.1"/>
</dbReference>
<dbReference type="InterPro" id="IPR010998">
    <property type="entry name" value="Integrase_recombinase_N"/>
</dbReference>
<dbReference type="Gene3D" id="1.10.443.10">
    <property type="entry name" value="Intergrase catalytic core"/>
    <property type="match status" value="1"/>
</dbReference>
<dbReference type="InterPro" id="IPR002104">
    <property type="entry name" value="Integrase_catalytic"/>
</dbReference>
<dbReference type="SUPFAM" id="SSF56349">
    <property type="entry name" value="DNA breaking-rejoining enzymes"/>
    <property type="match status" value="1"/>
</dbReference>
<dbReference type="EMBL" id="CAKLPY010000003">
    <property type="protein sequence ID" value="CAH0997416.1"/>
    <property type="molecule type" value="Genomic_DNA"/>
</dbReference>
<dbReference type="Pfam" id="PF00589">
    <property type="entry name" value="Phage_integrase"/>
    <property type="match status" value="1"/>
</dbReference>
<gene>
    <name evidence="5" type="primary">xerC_5</name>
    <name evidence="5" type="ORF">EMA8858_03549</name>
</gene>
<comment type="caution">
    <text evidence="5">The sequence shown here is derived from an EMBL/GenBank/DDBJ whole genome shotgun (WGS) entry which is preliminary data.</text>
</comment>
<sequence length="445" mass="51589">MAKNKNEVRFNLKDSSATSETLINLVYRLQNGERLKYTTGEKIKTEHWDNKNMRALESGIDNNGNKINTKQKGIAKSINLQLGKFNSSISKIISYVERENLNANLEFFRKELDKEFNPEKVTKKSKKETDLVEYAKRYIDECKNGIRLSKSNDRYTLGTCKQYETSYKLLQGFSKVYKRTKFDQLDIDFYKKFITFLTTKRNYAKNSIGTAIKNTKIFIKESYNDGLHSNLIFRHPDFKKTSEEVVNIYLNDEELQTLFDYDFSNNPRLDRTRDLFLIGCYTGLRFSDFSHLTPDNITHDGRILTVFTQKTGVQVSIPINPQLQAILNKYGGVPPRAISNQRMNDYLKEIGQLIELTDSVQIAKTVGGLKVKKTFEKWQKLCTHTARRSFATNAYLAGISTIDIMRITSHKTESSFLKYIKITGEETAQRLLEHDHFRKPIMRVA</sequence>
<dbReference type="Pfam" id="PF13102">
    <property type="entry name" value="Phage_int_SAM_5"/>
    <property type="match status" value="1"/>
</dbReference>
<proteinExistence type="inferred from homology"/>
<keyword evidence="6" id="KW-1185">Reference proteome</keyword>
<dbReference type="Proteomes" id="UP000837932">
    <property type="component" value="Unassembled WGS sequence"/>
</dbReference>
<comment type="similarity">
    <text evidence="1">Belongs to the 'phage' integrase family.</text>
</comment>
<evidence type="ECO:0000313" key="5">
    <source>
        <dbReference type="EMBL" id="CAH0997416.1"/>
    </source>
</evidence>
<reference evidence="5" key="1">
    <citation type="submission" date="2021-12" db="EMBL/GenBank/DDBJ databases">
        <authorList>
            <person name="Rodrigo-Torres L."/>
            <person name="Arahal R. D."/>
            <person name="Lucena T."/>
        </authorList>
    </citation>
    <scope>NUCLEOTIDE SEQUENCE</scope>
    <source>
        <strain evidence="5">CECT 8858</strain>
    </source>
</reference>
<dbReference type="PANTHER" id="PTHR30349:SF64">
    <property type="entry name" value="PROPHAGE INTEGRASE INTD-RELATED"/>
    <property type="match status" value="1"/>
</dbReference>
<dbReference type="InterPro" id="IPR050090">
    <property type="entry name" value="Tyrosine_recombinase_XerCD"/>
</dbReference>
<organism evidence="5 6">
    <name type="scientific">Emticicia aquatica</name>
    <dbReference type="NCBI Taxonomy" id="1681835"/>
    <lineage>
        <taxon>Bacteria</taxon>
        <taxon>Pseudomonadati</taxon>
        <taxon>Bacteroidota</taxon>
        <taxon>Cytophagia</taxon>
        <taxon>Cytophagales</taxon>
        <taxon>Leadbetterellaceae</taxon>
        <taxon>Emticicia</taxon>
    </lineage>
</organism>
<dbReference type="CDD" id="cd01185">
    <property type="entry name" value="INTN1_C_like"/>
    <property type="match status" value="1"/>
</dbReference>
<protein>
    <submittedName>
        <fullName evidence="5">Tyrosine recombinase XerC</fullName>
    </submittedName>
</protein>
<feature type="domain" description="Tyr recombinase" evidence="4">
    <location>
        <begin position="245"/>
        <end position="432"/>
    </location>
</feature>
<evidence type="ECO:0000256" key="2">
    <source>
        <dbReference type="ARBA" id="ARBA00023125"/>
    </source>
</evidence>
<keyword evidence="3" id="KW-0233">DNA recombination</keyword>
<dbReference type="PANTHER" id="PTHR30349">
    <property type="entry name" value="PHAGE INTEGRASE-RELATED"/>
    <property type="match status" value="1"/>
</dbReference>